<organism evidence="1">
    <name type="scientific">Pricia antarctica</name>
    <dbReference type="NCBI Taxonomy" id="641691"/>
    <lineage>
        <taxon>Bacteria</taxon>
        <taxon>Pseudomonadati</taxon>
        <taxon>Bacteroidota</taxon>
        <taxon>Flavobacteriia</taxon>
        <taxon>Flavobacteriales</taxon>
        <taxon>Flavobacteriaceae</taxon>
        <taxon>Pricia</taxon>
    </lineage>
</organism>
<gene>
    <name evidence="1" type="ORF">ENH87_03565</name>
</gene>
<sequence length="109" mass="12911">MERTTETKNKIKYQPSNGDEGIWFTEKFCMRCKFCDPDPLGERQCEILGNSMAYSVSDPEYPEEWIYDKDENPICTKHKLWDWAIDGEPEFPIYDPNQLSLFELTEQTD</sequence>
<name>A0A831QN69_9FLAO</name>
<accession>A0A831QN69</accession>
<dbReference type="EMBL" id="DRGL01000017">
    <property type="protein sequence ID" value="HEA19977.1"/>
    <property type="molecule type" value="Genomic_DNA"/>
</dbReference>
<comment type="caution">
    <text evidence="1">The sequence shown here is derived from an EMBL/GenBank/DDBJ whole genome shotgun (WGS) entry which is preliminary data.</text>
</comment>
<dbReference type="AlphaFoldDB" id="A0A831QN69"/>
<reference evidence="1" key="1">
    <citation type="journal article" date="2020" name="mSystems">
        <title>Genome- and Community-Level Interaction Insights into Carbon Utilization and Element Cycling Functions of Hydrothermarchaeota in Hydrothermal Sediment.</title>
        <authorList>
            <person name="Zhou Z."/>
            <person name="Liu Y."/>
            <person name="Xu W."/>
            <person name="Pan J."/>
            <person name="Luo Z.H."/>
            <person name="Li M."/>
        </authorList>
    </citation>
    <scope>NUCLEOTIDE SEQUENCE [LARGE SCALE GENOMIC DNA]</scope>
    <source>
        <strain evidence="1">HyVt-345</strain>
    </source>
</reference>
<proteinExistence type="predicted"/>
<dbReference type="Proteomes" id="UP000886191">
    <property type="component" value="Unassembled WGS sequence"/>
</dbReference>
<evidence type="ECO:0000313" key="1">
    <source>
        <dbReference type="EMBL" id="HEA19977.1"/>
    </source>
</evidence>
<protein>
    <submittedName>
        <fullName evidence="1">Uncharacterized protein</fullName>
    </submittedName>
</protein>